<dbReference type="STRING" id="1227077.SAMN04515668_3605"/>
<evidence type="ECO:0000313" key="3">
    <source>
        <dbReference type="Proteomes" id="UP000199029"/>
    </source>
</evidence>
<protein>
    <submittedName>
        <fullName evidence="2">Por secretion system C-terminal sorting domain-containing protein</fullName>
    </submittedName>
</protein>
<feature type="domain" description="Secretion system C-terminal sorting" evidence="1">
    <location>
        <begin position="913"/>
        <end position="985"/>
    </location>
</feature>
<reference evidence="3" key="1">
    <citation type="submission" date="2016-10" db="EMBL/GenBank/DDBJ databases">
        <authorList>
            <person name="Varghese N."/>
            <person name="Submissions S."/>
        </authorList>
    </citation>
    <scope>NUCLEOTIDE SEQUENCE [LARGE SCALE GENOMIC DNA]</scope>
    <source>
        <strain evidence="3">OR362-8,ATCC BAA-1266,JCM 13504</strain>
    </source>
</reference>
<dbReference type="AlphaFoldDB" id="A0A1I6AEW2"/>
<dbReference type="EMBL" id="FOXS01000005">
    <property type="protein sequence ID" value="SFQ67153.1"/>
    <property type="molecule type" value="Genomic_DNA"/>
</dbReference>
<dbReference type="Gene3D" id="2.60.40.10">
    <property type="entry name" value="Immunoglobulins"/>
    <property type="match status" value="2"/>
</dbReference>
<dbReference type="CDD" id="cd00102">
    <property type="entry name" value="IPT"/>
    <property type="match status" value="1"/>
</dbReference>
<proteinExistence type="predicted"/>
<dbReference type="InterPro" id="IPR026444">
    <property type="entry name" value="Secre_tail"/>
</dbReference>
<evidence type="ECO:0000313" key="2">
    <source>
        <dbReference type="EMBL" id="SFQ67153.1"/>
    </source>
</evidence>
<sequence length="988" mass="104134">MNANNAVRPYNEPFQYGVNLGYYSPSWSDDQLAAAAQTMGAHSVRPTLPEHFVSGYGYNIRANTFNAYLNTYGMKELTCFVEGPSSASRDNTIYPGGTQPSRLFKNLYEPIWNADGTVNPNNNYAIYLFRLLQIYGDKVRFWEVVNEPDFTYGQNQNDWLTRLPRPDELPNLRAPIFHYIRMLRISYEVIKKYRPDAYITTGGVGYPQFVDCLLRYTDNPNGGAVTAQYPHKAGAYLDALSFHSYPTYSLHSWSTAINGFTYTRSSDFAVNKFLKERQDMVDVLTKYGYGSTYPAKHLLMSETNVSRRTSGDRTASDERQRNYVIKSLILSQRHNIKQFYLYQLGESVNAPAVGTSVNGNDELALMGIFENLIRDTPGNQKATQAGQGFATTSKLLYGWTYDAARTTALALPASLNGAAFRKNGAYAYALWAKALVDNQESASATYSFPSSFNVTRLQRYEWNHATTNTRSTVPAQNVALTETPLFFIEDASGVVATSINPTSAVVGASVTIAGTNLTGATRVSFNGTNTSTFTSNSATQLALTVPAGATSGPVTVTTPAGTSNGVAFTVTPCPVATLAYSAGTYCRTGTNPTPTVTGPTGGAFSSTTGLSLNANTGVINLSASTSGTYTVTYRISTALCPTSATAQVTVTNAPVATFSYGATNYCTLAATAVAPSMGAGASAGAFTASPSGLALDANTGGITLANSQPGTYTITNTIGAGGGCVAATATARVTINGMPAASLSIRSGANTFCNGGAAVLAADAVSGATYQFNLDGQAIAGATSATYAAHGSGSYTVTVTNGGGCGTTSQPIVLNAEATPDTPVLTVAEPVPNTIILTSNSPARNQFYLDGRPLHGNYGQTYTVTSPTQNGVYTVMATSSGGCASAASAPVPINISATATSTATAVAGSTLNVYPNPTLDGRLMVELAGYRKGVELSVINALGQVVFESSVPTGQAQPLLNLHHLPAGVYSVRAKTTDGIATRRFVRQ</sequence>
<dbReference type="InterPro" id="IPR017853">
    <property type="entry name" value="GH"/>
</dbReference>
<dbReference type="InterPro" id="IPR013783">
    <property type="entry name" value="Ig-like_fold"/>
</dbReference>
<dbReference type="PANTHER" id="PTHR12631:SF11">
    <property type="entry name" value="GLYCOSIDE HYDROLASE FAMILY 5 DOMAIN-CONTAINING PROTEIN"/>
    <property type="match status" value="1"/>
</dbReference>
<gene>
    <name evidence="2" type="ORF">SAMN04515668_3605</name>
</gene>
<dbReference type="SUPFAM" id="SSF81296">
    <property type="entry name" value="E set domains"/>
    <property type="match status" value="1"/>
</dbReference>
<dbReference type="NCBIfam" id="TIGR04183">
    <property type="entry name" value="Por_Secre_tail"/>
    <property type="match status" value="1"/>
</dbReference>
<dbReference type="InterPro" id="IPR014756">
    <property type="entry name" value="Ig_E-set"/>
</dbReference>
<dbReference type="PANTHER" id="PTHR12631">
    <property type="entry name" value="ALPHA-L-IDURONIDASE"/>
    <property type="match status" value="1"/>
</dbReference>
<accession>A0A1I6AEW2</accession>
<name>A0A1I6AEW2_HYMAR</name>
<organism evidence="2 3">
    <name type="scientific">Hymenobacter arizonensis</name>
    <name type="common">Siccationidurans arizonensis</name>
    <dbReference type="NCBI Taxonomy" id="1227077"/>
    <lineage>
        <taxon>Bacteria</taxon>
        <taxon>Pseudomonadati</taxon>
        <taxon>Bacteroidota</taxon>
        <taxon>Cytophagia</taxon>
        <taxon>Cytophagales</taxon>
        <taxon>Hymenobacteraceae</taxon>
        <taxon>Hymenobacter</taxon>
    </lineage>
</organism>
<dbReference type="Gene3D" id="3.20.20.80">
    <property type="entry name" value="Glycosidases"/>
    <property type="match status" value="1"/>
</dbReference>
<dbReference type="GO" id="GO:0004553">
    <property type="term" value="F:hydrolase activity, hydrolyzing O-glycosyl compounds"/>
    <property type="evidence" value="ECO:0007669"/>
    <property type="project" value="TreeGrafter"/>
</dbReference>
<keyword evidence="3" id="KW-1185">Reference proteome</keyword>
<evidence type="ECO:0000259" key="1">
    <source>
        <dbReference type="Pfam" id="PF18962"/>
    </source>
</evidence>
<dbReference type="Proteomes" id="UP000199029">
    <property type="component" value="Unassembled WGS sequence"/>
</dbReference>
<dbReference type="SUPFAM" id="SSF51445">
    <property type="entry name" value="(Trans)glycosidases"/>
    <property type="match status" value="1"/>
</dbReference>
<dbReference type="Pfam" id="PF18962">
    <property type="entry name" value="Por_Secre_tail"/>
    <property type="match status" value="1"/>
</dbReference>
<dbReference type="InterPro" id="IPR051923">
    <property type="entry name" value="Glycosyl_Hydrolase_39"/>
</dbReference>